<protein>
    <submittedName>
        <fullName evidence="1">Uncharacterized protein</fullName>
    </submittedName>
</protein>
<dbReference type="EMBL" id="JAVRDO010000013">
    <property type="protein sequence ID" value="MDX9688710.1"/>
    <property type="molecule type" value="Genomic_DNA"/>
</dbReference>
<dbReference type="Proteomes" id="UP001281217">
    <property type="component" value="Unassembled WGS sequence"/>
</dbReference>
<proteinExistence type="predicted"/>
<reference evidence="2" key="1">
    <citation type="submission" date="2023-07" db="EMBL/GenBank/DDBJ databases">
        <authorList>
            <person name="de Witt J."/>
        </authorList>
    </citation>
    <scope>NUCLEOTIDE SEQUENCE [LARGE SCALE GENOMIC DNA]</scope>
    <source>
        <strain evidence="2">FZJ</strain>
    </source>
</reference>
<gene>
    <name evidence="1" type="ORF">RED13_000258</name>
</gene>
<accession>A0ABU5C0Z7</accession>
<dbReference type="RefSeq" id="WP_320332046.1">
    <property type="nucleotide sequence ID" value="NZ_JAVRDO010000013.1"/>
</dbReference>
<sequence>MAKSPMPDIAWISDTFPLMTSGKLLDQDVLVHSLGCSVWNTFGHEQSFMAMVECPAPGTFGADIRSDSGWFDKAASSPLCLVEFERFDGSVRGQQKLEEKLKNLLEAAQRWGHSPKTLVLSAWSQGLVSAPDTQKLKEICRSGFTSSTGTQVHSMPDVEVIFSRFLFIKNLNTIVLDRVHYEVLM</sequence>
<name>A0ABU5C0Z7_9GAMM</name>
<comment type="caution">
    <text evidence="1">The sequence shown here is derived from an EMBL/GenBank/DDBJ whole genome shotgun (WGS) entry which is preliminary data.</text>
</comment>
<keyword evidence="2" id="KW-1185">Reference proteome</keyword>
<organism evidence="1 2">
    <name type="scientific">Halopseudomonas formosensis</name>
    <dbReference type="NCBI Taxonomy" id="1002526"/>
    <lineage>
        <taxon>Bacteria</taxon>
        <taxon>Pseudomonadati</taxon>
        <taxon>Pseudomonadota</taxon>
        <taxon>Gammaproteobacteria</taxon>
        <taxon>Pseudomonadales</taxon>
        <taxon>Pseudomonadaceae</taxon>
        <taxon>Halopseudomonas</taxon>
    </lineage>
</organism>
<evidence type="ECO:0000313" key="1">
    <source>
        <dbReference type="EMBL" id="MDX9688710.1"/>
    </source>
</evidence>
<evidence type="ECO:0000313" key="2">
    <source>
        <dbReference type="Proteomes" id="UP001281217"/>
    </source>
</evidence>